<feature type="region of interest" description="Disordered" evidence="1">
    <location>
        <begin position="529"/>
        <end position="552"/>
    </location>
</feature>
<sequence length="746" mass="78295">MQEPGSSPVGPAQNAPASPPRLAMSTLAERVSWALDEKPLLCVVPPHGHSAGLLVQHLAQCHGVSARPFARLRGGAFLLECLVYDAFEVCRRVMATDAWIFSAPKRMFAPTTRDDPPNSADGGDANVLGQGGFSSLAGADVLAAPTLIPVKAIAGSLEAIASRASTARISVRCHPPRLQRALEAALLRRGHTTDSADAMAAVAEAGHSSSELMRWHSQEAVFAVSCSAGASVPSSAADDAEAADAIFDVADDVVTDDADVAAPFDLQCVAYAYTEGLGLVPEATPGVHDQAAATRAAVASELALRRQVSLWGGAKAARAASAGFACAHASMREVMARVGLEPKPRWIVLDLSHAEGALRGRSDVLSDTGCEICPVQLKEAARAHKSVVGGHRPDEVGQARLAALAAGEALGSVLFPRYAKTAAAEMAGSLDAGGAELLIVDPGPTWSPAAVARFATSCSRLLKVGGWLVAFAKHAPGRGAASSRRLACKRLGEEGEYKDIIDIRLFASAFANDEETIVLVARRGPLAARAPQGASPRSARRPRSAGHLVPYDVPGSPAAARRLAAEAVASASAATPSPRASGAVTTGVTGSPGRMMKAGAYAWQDHRYLSPPAYYHYPLSKYDDQEVDHERPYLRYWDPYGVWRYPYRRIDAPYPYGYPYAYPPYHNSPFAPSPSTATAAAAAAGAAAARATAEALSPQAERDRVRRVVGEAERAMLRAGHGISSPTVMVKDGLSMPRRSGHGLNF</sequence>
<dbReference type="AlphaFoldDB" id="A0A830H7Z5"/>
<keyword evidence="3" id="KW-1185">Reference proteome</keyword>
<gene>
    <name evidence="2" type="ORF">PPROV_000054800</name>
</gene>
<evidence type="ECO:0000313" key="2">
    <source>
        <dbReference type="EMBL" id="GHP01791.1"/>
    </source>
</evidence>
<dbReference type="Proteomes" id="UP000660262">
    <property type="component" value="Unassembled WGS sequence"/>
</dbReference>
<dbReference type="EMBL" id="BNJQ01000002">
    <property type="protein sequence ID" value="GHP01791.1"/>
    <property type="molecule type" value="Genomic_DNA"/>
</dbReference>
<organism evidence="2 3">
    <name type="scientific">Pycnococcus provasolii</name>
    <dbReference type="NCBI Taxonomy" id="41880"/>
    <lineage>
        <taxon>Eukaryota</taxon>
        <taxon>Viridiplantae</taxon>
        <taxon>Chlorophyta</taxon>
        <taxon>Pseudoscourfieldiophyceae</taxon>
        <taxon>Pseudoscourfieldiales</taxon>
        <taxon>Pycnococcaceae</taxon>
        <taxon>Pycnococcus</taxon>
    </lineage>
</organism>
<reference evidence="2" key="1">
    <citation type="submission" date="2020-10" db="EMBL/GenBank/DDBJ databases">
        <title>Unveiling of a novel bifunctional photoreceptor, Dualchrome1, isolated from a cosmopolitan green alga.</title>
        <authorList>
            <person name="Suzuki S."/>
            <person name="Kawachi M."/>
        </authorList>
    </citation>
    <scope>NUCLEOTIDE SEQUENCE</scope>
    <source>
        <strain evidence="2">NIES 2893</strain>
    </source>
</reference>
<evidence type="ECO:0000313" key="3">
    <source>
        <dbReference type="Proteomes" id="UP000660262"/>
    </source>
</evidence>
<evidence type="ECO:0000256" key="1">
    <source>
        <dbReference type="SAM" id="MobiDB-lite"/>
    </source>
</evidence>
<comment type="caution">
    <text evidence="2">The sequence shown here is derived from an EMBL/GenBank/DDBJ whole genome shotgun (WGS) entry which is preliminary data.</text>
</comment>
<feature type="region of interest" description="Disordered" evidence="1">
    <location>
        <begin position="1"/>
        <end position="20"/>
    </location>
</feature>
<accession>A0A830H7Z5</accession>
<protein>
    <submittedName>
        <fullName evidence="2">Uncharacterized protein</fullName>
    </submittedName>
</protein>
<name>A0A830H7Z5_9CHLO</name>
<proteinExistence type="predicted"/>